<feature type="transmembrane region" description="Helical" evidence="2">
    <location>
        <begin position="111"/>
        <end position="133"/>
    </location>
</feature>
<dbReference type="RefSeq" id="WP_169261037.1">
    <property type="nucleotide sequence ID" value="NZ_WTVQ01000022.1"/>
</dbReference>
<gene>
    <name evidence="4" type="ORF">GPA25_14070</name>
</gene>
<feature type="transmembrane region" description="Helical" evidence="2">
    <location>
        <begin position="47"/>
        <end position="64"/>
    </location>
</feature>
<dbReference type="EMBL" id="WTVQ01000022">
    <property type="protein sequence ID" value="NMG75890.1"/>
    <property type="molecule type" value="Genomic_DNA"/>
</dbReference>
<dbReference type="NCBIfam" id="NF041043">
    <property type="entry name" value="BPSS1780_fam"/>
    <property type="match status" value="1"/>
</dbReference>
<evidence type="ECO:0000256" key="1">
    <source>
        <dbReference type="SAM" id="MobiDB-lite"/>
    </source>
</evidence>
<protein>
    <recommendedName>
        <fullName evidence="3">DUF7847 domain-containing protein</fullName>
    </recommendedName>
</protein>
<dbReference type="Proteomes" id="UP000648984">
    <property type="component" value="Unassembled WGS sequence"/>
</dbReference>
<feature type="transmembrane region" description="Helical" evidence="2">
    <location>
        <begin position="227"/>
        <end position="244"/>
    </location>
</feature>
<evidence type="ECO:0000313" key="4">
    <source>
        <dbReference type="EMBL" id="NMG75890.1"/>
    </source>
</evidence>
<evidence type="ECO:0000256" key="2">
    <source>
        <dbReference type="SAM" id="Phobius"/>
    </source>
</evidence>
<proteinExistence type="predicted"/>
<dbReference type="InterPro" id="IPR057169">
    <property type="entry name" value="DUF7847"/>
</dbReference>
<feature type="compositionally biased region" description="Polar residues" evidence="1">
    <location>
        <begin position="1"/>
        <end position="10"/>
    </location>
</feature>
<dbReference type="InterPro" id="IPR047798">
    <property type="entry name" value="BPSS1780-like"/>
</dbReference>
<dbReference type="Pfam" id="PF25231">
    <property type="entry name" value="DUF7847"/>
    <property type="match status" value="1"/>
</dbReference>
<evidence type="ECO:0000259" key="3">
    <source>
        <dbReference type="Pfam" id="PF25231"/>
    </source>
</evidence>
<organism evidence="4 5">
    <name type="scientific">Aromatoleum diolicum</name>
    <dbReference type="NCBI Taxonomy" id="75796"/>
    <lineage>
        <taxon>Bacteria</taxon>
        <taxon>Pseudomonadati</taxon>
        <taxon>Pseudomonadota</taxon>
        <taxon>Betaproteobacteria</taxon>
        <taxon>Rhodocyclales</taxon>
        <taxon>Rhodocyclaceae</taxon>
        <taxon>Aromatoleum</taxon>
    </lineage>
</organism>
<feature type="region of interest" description="Disordered" evidence="1">
    <location>
        <begin position="1"/>
        <end position="22"/>
    </location>
</feature>
<accession>A0ABX1QEF3</accession>
<feature type="transmembrane region" description="Helical" evidence="2">
    <location>
        <begin position="145"/>
        <end position="178"/>
    </location>
</feature>
<evidence type="ECO:0000313" key="5">
    <source>
        <dbReference type="Proteomes" id="UP000648984"/>
    </source>
</evidence>
<keyword evidence="2" id="KW-1133">Transmembrane helix</keyword>
<feature type="transmembrane region" description="Helical" evidence="2">
    <location>
        <begin position="199"/>
        <end position="221"/>
    </location>
</feature>
<keyword evidence="2" id="KW-0812">Transmembrane</keyword>
<reference evidence="4 5" key="1">
    <citation type="submission" date="2019-12" db="EMBL/GenBank/DDBJ databases">
        <title>Comparative genomics gives insights into the taxonomy of the Azoarcus-Aromatoleum group and reveals separate origins of nif in the plant-associated Azoarcus and non-plant-associated Aromatoleum sub-groups.</title>
        <authorList>
            <person name="Lafos M."/>
            <person name="Maluk M."/>
            <person name="Batista M."/>
            <person name="Junghare M."/>
            <person name="Carmona M."/>
            <person name="Faoro H."/>
            <person name="Cruz L.M."/>
            <person name="Battistoni F."/>
            <person name="De Souza E."/>
            <person name="Pedrosa F."/>
            <person name="Chen W.-M."/>
            <person name="Poole P.S."/>
            <person name="Dixon R.A."/>
            <person name="James E.K."/>
        </authorList>
    </citation>
    <scope>NUCLEOTIDE SEQUENCE [LARGE SCALE GENOMIC DNA]</scope>
    <source>
        <strain evidence="4 5">22Lin</strain>
    </source>
</reference>
<feature type="domain" description="DUF7847" evidence="3">
    <location>
        <begin position="58"/>
        <end position="239"/>
    </location>
</feature>
<name>A0ABX1QEF3_9RHOO</name>
<comment type="caution">
    <text evidence="4">The sequence shown here is derived from an EMBL/GenBank/DDBJ whole genome shotgun (WGS) entry which is preliminary data.</text>
</comment>
<sequence>MTEPNPSASTAPRRRHPLPQPGHVTPAHTLQWLTAGWKTFTASPGTWIVQTLILIVVLSALGVVPLLGWALAPLALPVLVAGMLSGARALDQGESLRIDHLFDGVRRHAGNLLMIGGFHLLGALLAALIAAAVGSSAALTGMLVGAFAGVGLAAGGVMLAVAVFTVLWVLLLMALWFAPALVMLQDVSPLDAMKLSAHACLSNLTSFIVLGFILYVLTWIAMLPAGLGMLVWVPVLAGAMHAAWQDTFVRRPALPALVQQNSEPGREA</sequence>
<keyword evidence="5" id="KW-1185">Reference proteome</keyword>
<keyword evidence="2" id="KW-0472">Membrane</keyword>